<protein>
    <recommendedName>
        <fullName evidence="4">Condensin complex subunit 2</fullName>
    </recommendedName>
</protein>
<comment type="similarity">
    <text evidence="3">Belongs to the CND2 (condensin subunit 2) family.</text>
</comment>
<dbReference type="GO" id="GO:0003682">
    <property type="term" value="F:chromatin binding"/>
    <property type="evidence" value="ECO:0007669"/>
    <property type="project" value="TreeGrafter"/>
</dbReference>
<evidence type="ECO:0000256" key="3">
    <source>
        <dbReference type="ARBA" id="ARBA00009471"/>
    </source>
</evidence>
<evidence type="ECO:0000256" key="11">
    <source>
        <dbReference type="SAM" id="MobiDB-lite"/>
    </source>
</evidence>
<dbReference type="Proteomes" id="UP000092993">
    <property type="component" value="Unassembled WGS sequence"/>
</dbReference>
<dbReference type="STRING" id="5627.A0A1C7MBB8"/>
<dbReference type="EMBL" id="LUGG01000006">
    <property type="protein sequence ID" value="OBZ74203.1"/>
    <property type="molecule type" value="Genomic_DNA"/>
</dbReference>
<keyword evidence="5" id="KW-0158">Chromosome</keyword>
<accession>A0A1C7MBB8</accession>
<dbReference type="AlphaFoldDB" id="A0A1C7MBB8"/>
<dbReference type="GO" id="GO:0000796">
    <property type="term" value="C:condensin complex"/>
    <property type="evidence" value="ECO:0007669"/>
    <property type="project" value="InterPro"/>
</dbReference>
<keyword evidence="13" id="KW-1185">Reference proteome</keyword>
<comment type="caution">
    <text evidence="12">The sequence shown here is derived from an EMBL/GenBank/DDBJ whole genome shotgun (WGS) entry which is preliminary data.</text>
</comment>
<keyword evidence="7" id="KW-0132">Cell division</keyword>
<dbReference type="GO" id="GO:0005737">
    <property type="term" value="C:cytoplasm"/>
    <property type="evidence" value="ECO:0007669"/>
    <property type="project" value="UniProtKB-SubCell"/>
</dbReference>
<evidence type="ECO:0000256" key="8">
    <source>
        <dbReference type="ARBA" id="ARBA00022776"/>
    </source>
</evidence>
<dbReference type="GO" id="GO:0051301">
    <property type="term" value="P:cell division"/>
    <property type="evidence" value="ECO:0007669"/>
    <property type="project" value="UniProtKB-KW"/>
</dbReference>
<evidence type="ECO:0000256" key="2">
    <source>
        <dbReference type="ARBA" id="ARBA00004496"/>
    </source>
</evidence>
<dbReference type="OMA" id="ICIFPAD"/>
<keyword evidence="9" id="KW-0226">DNA condensation</keyword>
<dbReference type="PANTHER" id="PTHR13108">
    <property type="entry name" value="CONDENSIN COMPLEX SUBUNIT 2"/>
    <property type="match status" value="1"/>
</dbReference>
<dbReference type="PANTHER" id="PTHR13108:SF9">
    <property type="entry name" value="CONDENSIN COMPLEX SUBUNIT 2"/>
    <property type="match status" value="1"/>
</dbReference>
<dbReference type="GO" id="GO:0007076">
    <property type="term" value="P:mitotic chromosome condensation"/>
    <property type="evidence" value="ECO:0007669"/>
    <property type="project" value="InterPro"/>
</dbReference>
<reference evidence="12 13" key="1">
    <citation type="submission" date="2016-03" db="EMBL/GenBank/DDBJ databases">
        <title>Whole genome sequencing of Grifola frondosa 9006-11.</title>
        <authorList>
            <person name="Min B."/>
            <person name="Park H."/>
            <person name="Kim J.-G."/>
            <person name="Cho H."/>
            <person name="Oh Y.-L."/>
            <person name="Kong W.-S."/>
            <person name="Choi I.-G."/>
        </authorList>
    </citation>
    <scope>NUCLEOTIDE SEQUENCE [LARGE SCALE GENOMIC DNA]</scope>
    <source>
        <strain evidence="12 13">9006-11</strain>
    </source>
</reference>
<evidence type="ECO:0000256" key="4">
    <source>
        <dbReference type="ARBA" id="ARBA00016065"/>
    </source>
</evidence>
<evidence type="ECO:0000313" key="13">
    <source>
        <dbReference type="Proteomes" id="UP000092993"/>
    </source>
</evidence>
<gene>
    <name evidence="12" type="primary">BRN1</name>
    <name evidence="12" type="ORF">A0H81_05852</name>
</gene>
<keyword evidence="10" id="KW-0131">Cell cycle</keyword>
<evidence type="ECO:0000313" key="12">
    <source>
        <dbReference type="EMBL" id="OBZ74203.1"/>
    </source>
</evidence>
<keyword evidence="6" id="KW-0963">Cytoplasm</keyword>
<evidence type="ECO:0000256" key="1">
    <source>
        <dbReference type="ARBA" id="ARBA00004286"/>
    </source>
</evidence>
<sequence length="275" mass="30692">MICIFPADSWSRCFLKPKFSLKMRGHRVRMDGRGDGEIDENFWAQAAANQAAGQDGEDADETANGGAIPFNTQFFHDDYDDGPGFDDVFEGGDQDAGLSVEPGEQDLLADTQGQTRRVRPEFVNYAKRAKRVDVRKLKDNIWKGLDIVAPTAEEKEDAMDTDGRPATDPDDGRQFTSVISGLQKSYPKEKMEEISTSFCFICLLHLANERGLKLEVGAEADAEEEEDRKVGNIWDLKVFRDRMRPLQHSIAAGPVDARIRTLAIIQYTPPGCCIE</sequence>
<dbReference type="InterPro" id="IPR022816">
    <property type="entry name" value="Condensin_barren_su2"/>
</dbReference>
<keyword evidence="8" id="KW-0498">Mitosis</keyword>
<name>A0A1C7MBB8_GRIFR</name>
<feature type="compositionally biased region" description="Basic and acidic residues" evidence="11">
    <location>
        <begin position="161"/>
        <end position="173"/>
    </location>
</feature>
<evidence type="ECO:0000256" key="10">
    <source>
        <dbReference type="ARBA" id="ARBA00023306"/>
    </source>
</evidence>
<dbReference type="OrthoDB" id="362021at2759"/>
<proteinExistence type="inferred from homology"/>
<comment type="subcellular location">
    <subcellularLocation>
        <location evidence="1">Chromosome</location>
    </subcellularLocation>
    <subcellularLocation>
        <location evidence="2">Cytoplasm</location>
    </subcellularLocation>
</comment>
<dbReference type="Pfam" id="PF05786">
    <property type="entry name" value="Cnd2"/>
    <property type="match status" value="1"/>
</dbReference>
<evidence type="ECO:0000256" key="5">
    <source>
        <dbReference type="ARBA" id="ARBA00022454"/>
    </source>
</evidence>
<evidence type="ECO:0000256" key="6">
    <source>
        <dbReference type="ARBA" id="ARBA00022490"/>
    </source>
</evidence>
<evidence type="ECO:0000256" key="9">
    <source>
        <dbReference type="ARBA" id="ARBA00023067"/>
    </source>
</evidence>
<organism evidence="12 13">
    <name type="scientific">Grifola frondosa</name>
    <name type="common">Maitake</name>
    <name type="synonym">Polyporus frondosus</name>
    <dbReference type="NCBI Taxonomy" id="5627"/>
    <lineage>
        <taxon>Eukaryota</taxon>
        <taxon>Fungi</taxon>
        <taxon>Dikarya</taxon>
        <taxon>Basidiomycota</taxon>
        <taxon>Agaricomycotina</taxon>
        <taxon>Agaricomycetes</taxon>
        <taxon>Polyporales</taxon>
        <taxon>Grifolaceae</taxon>
        <taxon>Grifola</taxon>
    </lineage>
</organism>
<evidence type="ECO:0000256" key="7">
    <source>
        <dbReference type="ARBA" id="ARBA00022618"/>
    </source>
</evidence>
<feature type="region of interest" description="Disordered" evidence="11">
    <location>
        <begin position="153"/>
        <end position="175"/>
    </location>
</feature>